<feature type="transmembrane region" description="Helical" evidence="1">
    <location>
        <begin position="38"/>
        <end position="60"/>
    </location>
</feature>
<gene>
    <name evidence="3" type="ORF">SCD90_01440</name>
</gene>
<keyword evidence="4" id="KW-1185">Reference proteome</keyword>
<protein>
    <submittedName>
        <fullName evidence="3">Tripartite tricarboxylate transporter TctB family protein</fullName>
    </submittedName>
</protein>
<name>A0ABU4RIQ0_9HYPH</name>
<reference evidence="3 4" key="1">
    <citation type="submission" date="2023-11" db="EMBL/GenBank/DDBJ databases">
        <authorList>
            <person name="Bao R."/>
        </authorList>
    </citation>
    <scope>NUCLEOTIDE SEQUENCE [LARGE SCALE GENOMIC DNA]</scope>
    <source>
        <strain evidence="3 4">PJ23</strain>
    </source>
</reference>
<keyword evidence="1" id="KW-0472">Membrane</keyword>
<dbReference type="InterPro" id="IPR009936">
    <property type="entry name" value="DUF1468"/>
</dbReference>
<evidence type="ECO:0000256" key="1">
    <source>
        <dbReference type="SAM" id="Phobius"/>
    </source>
</evidence>
<dbReference type="EMBL" id="JAXAFJ010000001">
    <property type="protein sequence ID" value="MDX6804713.1"/>
    <property type="molecule type" value="Genomic_DNA"/>
</dbReference>
<feature type="transmembrane region" description="Helical" evidence="1">
    <location>
        <begin position="91"/>
        <end position="118"/>
    </location>
</feature>
<sequence length="173" mass="18178">MLANLVSGSVLLVLSIAYYVSAAAMPPSILDTTVPSSAFPKLLAICGAVLSVALIGQALYSAGLARARPSAAVPEERKEPGRLWFEHKRALGLLGIVLLFVLALELVGYPVAIGLLILAVSRYGGYPLSAMSVAVAIGGGLFFWLFFMVLLGIHMPLGLWSRLFAAAHGLPFA</sequence>
<dbReference type="RefSeq" id="WP_319842830.1">
    <property type="nucleotide sequence ID" value="NZ_JAXAFJ010000001.1"/>
</dbReference>
<feature type="domain" description="DUF1468" evidence="2">
    <location>
        <begin position="6"/>
        <end position="156"/>
    </location>
</feature>
<evidence type="ECO:0000259" key="2">
    <source>
        <dbReference type="Pfam" id="PF07331"/>
    </source>
</evidence>
<evidence type="ECO:0000313" key="4">
    <source>
        <dbReference type="Proteomes" id="UP001274321"/>
    </source>
</evidence>
<keyword evidence="1" id="KW-0812">Transmembrane</keyword>
<comment type="caution">
    <text evidence="3">The sequence shown here is derived from an EMBL/GenBank/DDBJ whole genome shotgun (WGS) entry which is preliminary data.</text>
</comment>
<keyword evidence="1" id="KW-1133">Transmembrane helix</keyword>
<organism evidence="3 4">
    <name type="scientific">Terrihabitans rhizophilus</name>
    <dbReference type="NCBI Taxonomy" id="3092662"/>
    <lineage>
        <taxon>Bacteria</taxon>
        <taxon>Pseudomonadati</taxon>
        <taxon>Pseudomonadota</taxon>
        <taxon>Alphaproteobacteria</taxon>
        <taxon>Hyphomicrobiales</taxon>
        <taxon>Terrihabitans</taxon>
    </lineage>
</organism>
<dbReference type="Pfam" id="PF07331">
    <property type="entry name" value="TctB"/>
    <property type="match status" value="1"/>
</dbReference>
<proteinExistence type="predicted"/>
<feature type="transmembrane region" description="Helical" evidence="1">
    <location>
        <begin position="130"/>
        <end position="153"/>
    </location>
</feature>
<evidence type="ECO:0000313" key="3">
    <source>
        <dbReference type="EMBL" id="MDX6804713.1"/>
    </source>
</evidence>
<accession>A0ABU4RIQ0</accession>
<dbReference type="Proteomes" id="UP001274321">
    <property type="component" value="Unassembled WGS sequence"/>
</dbReference>